<dbReference type="GeneID" id="9535187"/>
<organism evidence="3">
    <name type="scientific">Verticillium alfalfae (strain VaMs.102 / ATCC MYA-4576 / FGSC 10136)</name>
    <name type="common">Verticillium wilt of alfalfa</name>
    <name type="synonym">Verticillium albo-atrum</name>
    <dbReference type="NCBI Taxonomy" id="526221"/>
    <lineage>
        <taxon>Eukaryota</taxon>
        <taxon>Fungi</taxon>
        <taxon>Dikarya</taxon>
        <taxon>Ascomycota</taxon>
        <taxon>Pezizomycotina</taxon>
        <taxon>Sordariomycetes</taxon>
        <taxon>Hypocreomycetidae</taxon>
        <taxon>Glomerellales</taxon>
        <taxon>Plectosphaerellaceae</taxon>
        <taxon>Verticillium</taxon>
    </lineage>
</organism>
<evidence type="ECO:0000313" key="2">
    <source>
        <dbReference type="EMBL" id="EEY20173.1"/>
    </source>
</evidence>
<proteinExistence type="predicted"/>
<feature type="region of interest" description="Disordered" evidence="1">
    <location>
        <begin position="170"/>
        <end position="193"/>
    </location>
</feature>
<accession>C9SN08</accession>
<feature type="compositionally biased region" description="Polar residues" evidence="1">
    <location>
        <begin position="29"/>
        <end position="41"/>
    </location>
</feature>
<keyword evidence="3" id="KW-1185">Reference proteome</keyword>
<gene>
    <name evidence="2" type="ORF">VDBG_06283</name>
</gene>
<dbReference type="EMBL" id="DS985220">
    <property type="protein sequence ID" value="EEY20173.1"/>
    <property type="molecule type" value="Genomic_DNA"/>
</dbReference>
<dbReference type="KEGG" id="val:VDBG_06283"/>
<name>C9SN08_VERA1</name>
<reference evidence="3" key="1">
    <citation type="journal article" date="2011" name="PLoS Pathog.">
        <title>Comparative genomics yields insights into niche adaptation of plant vascular wilt pathogens.</title>
        <authorList>
            <person name="Klosterman S.J."/>
            <person name="Subbarao K.V."/>
            <person name="Kang S."/>
            <person name="Veronese P."/>
            <person name="Gold S.E."/>
            <person name="Thomma B.P.H.J."/>
            <person name="Chen Z."/>
            <person name="Henrissat B."/>
            <person name="Lee Y.-H."/>
            <person name="Park J."/>
            <person name="Garcia-Pedrajas M.D."/>
            <person name="Barbara D.J."/>
            <person name="Anchieta A."/>
            <person name="de Jonge R."/>
            <person name="Santhanam P."/>
            <person name="Maruthachalam K."/>
            <person name="Atallah Z."/>
            <person name="Amyotte S.G."/>
            <person name="Paz Z."/>
            <person name="Inderbitzin P."/>
            <person name="Hayes R.J."/>
            <person name="Heiman D.I."/>
            <person name="Young S."/>
            <person name="Zeng Q."/>
            <person name="Engels R."/>
            <person name="Galagan J."/>
            <person name="Cuomo C.A."/>
            <person name="Dobinson K.F."/>
            <person name="Ma L.-J."/>
        </authorList>
    </citation>
    <scope>NUCLEOTIDE SEQUENCE [LARGE SCALE GENOMIC DNA]</scope>
    <source>
        <strain evidence="3">VaMs.102 / ATCC MYA-4576 / FGSC 10136</strain>
    </source>
</reference>
<dbReference type="HOGENOM" id="CLU_1090709_0_0_1"/>
<feature type="region of interest" description="Disordered" evidence="1">
    <location>
        <begin position="27"/>
        <end position="71"/>
    </location>
</feature>
<dbReference type="AlphaFoldDB" id="C9SN08"/>
<protein>
    <submittedName>
        <fullName evidence="2">Predicted protein</fullName>
    </submittedName>
</protein>
<dbReference type="eggNOG" id="ENOG502R19P">
    <property type="taxonomic scope" value="Eukaryota"/>
</dbReference>
<feature type="compositionally biased region" description="Basic and acidic residues" evidence="1">
    <location>
        <begin position="45"/>
        <end position="71"/>
    </location>
</feature>
<dbReference type="RefSeq" id="XP_003003840.1">
    <property type="nucleotide sequence ID" value="XM_003003794.1"/>
</dbReference>
<dbReference type="Proteomes" id="UP000008698">
    <property type="component" value="Unassembled WGS sequence"/>
</dbReference>
<sequence length="255" mass="27486">MPVCLNGKADNNDANGLCLDHARGGLQEAKTSAPSSEQHSSFVDEPGKRKDEPQDFGAREANTRLGEQRRLREIYTGASEEFVLESSAPTRSVPDLSTTYSTGLSMGSAQTPLMGDTPRPSGNRIARTMTDAPSDAPANTNLFGSYLSSDGWSDSDSFLDFDDHLRSLEPDGFSLLPRPTGAGDGPPPDDRPEAMSIAPVLNDGAAPPLCPSHGTFLPSHHPRTSRCRGLKGLIRTKKPCLSKSGKRWAYRLEMM</sequence>
<evidence type="ECO:0000256" key="1">
    <source>
        <dbReference type="SAM" id="MobiDB-lite"/>
    </source>
</evidence>
<dbReference type="OrthoDB" id="10573978at2759"/>
<evidence type="ECO:0000313" key="3">
    <source>
        <dbReference type="Proteomes" id="UP000008698"/>
    </source>
</evidence>